<name>A0A4C1WC72_EUMVA</name>
<comment type="caution">
    <text evidence="1">The sequence shown here is derived from an EMBL/GenBank/DDBJ whole genome shotgun (WGS) entry which is preliminary data.</text>
</comment>
<dbReference type="AlphaFoldDB" id="A0A4C1WC72"/>
<protein>
    <submittedName>
        <fullName evidence="1">Uncharacterized protein</fullName>
    </submittedName>
</protein>
<dbReference type="Proteomes" id="UP000299102">
    <property type="component" value="Unassembled WGS sequence"/>
</dbReference>
<evidence type="ECO:0000313" key="1">
    <source>
        <dbReference type="EMBL" id="GBP47727.1"/>
    </source>
</evidence>
<accession>A0A4C1WC72</accession>
<evidence type="ECO:0000313" key="2">
    <source>
        <dbReference type="Proteomes" id="UP000299102"/>
    </source>
</evidence>
<reference evidence="1 2" key="1">
    <citation type="journal article" date="2019" name="Commun. Biol.">
        <title>The bagworm genome reveals a unique fibroin gene that provides high tensile strength.</title>
        <authorList>
            <person name="Kono N."/>
            <person name="Nakamura H."/>
            <person name="Ohtoshi R."/>
            <person name="Tomita M."/>
            <person name="Numata K."/>
            <person name="Arakawa K."/>
        </authorList>
    </citation>
    <scope>NUCLEOTIDE SEQUENCE [LARGE SCALE GENOMIC DNA]</scope>
</reference>
<gene>
    <name evidence="1" type="ORF">EVAR_14258_1</name>
</gene>
<dbReference type="EMBL" id="BGZK01000508">
    <property type="protein sequence ID" value="GBP47727.1"/>
    <property type="molecule type" value="Genomic_DNA"/>
</dbReference>
<proteinExistence type="predicted"/>
<organism evidence="1 2">
    <name type="scientific">Eumeta variegata</name>
    <name type="common">Bagworm moth</name>
    <name type="synonym">Eumeta japonica</name>
    <dbReference type="NCBI Taxonomy" id="151549"/>
    <lineage>
        <taxon>Eukaryota</taxon>
        <taxon>Metazoa</taxon>
        <taxon>Ecdysozoa</taxon>
        <taxon>Arthropoda</taxon>
        <taxon>Hexapoda</taxon>
        <taxon>Insecta</taxon>
        <taxon>Pterygota</taxon>
        <taxon>Neoptera</taxon>
        <taxon>Endopterygota</taxon>
        <taxon>Lepidoptera</taxon>
        <taxon>Glossata</taxon>
        <taxon>Ditrysia</taxon>
        <taxon>Tineoidea</taxon>
        <taxon>Psychidae</taxon>
        <taxon>Oiketicinae</taxon>
        <taxon>Eumeta</taxon>
    </lineage>
</organism>
<sequence length="114" mass="13517">MLVDEKRNETIYREKRRRGLLLKYRGLDSNKNTINAFESLRTKEAALGHVTSSPPNRIRPENKFSNNIKEVQYEKSPHPLRRFNNSFELDDQKKAEYIARSIQLQCSTLFHHMI</sequence>
<keyword evidence="2" id="KW-1185">Reference proteome</keyword>